<dbReference type="EMBL" id="LAOJ01000001">
    <property type="protein sequence ID" value="KJV92143.1"/>
    <property type="molecule type" value="Genomic_DNA"/>
</dbReference>
<proteinExistence type="predicted"/>
<feature type="domain" description="Recombinase" evidence="3">
    <location>
        <begin position="165"/>
        <end position="281"/>
    </location>
</feature>
<dbReference type="SUPFAM" id="SSF53041">
    <property type="entry name" value="Resolvase-like"/>
    <property type="match status" value="1"/>
</dbReference>
<dbReference type="InterPro" id="IPR038109">
    <property type="entry name" value="DNA_bind_recomb_sf"/>
</dbReference>
<reference evidence="4 5" key="1">
    <citation type="submission" date="2015-02" db="EMBL/GenBank/DDBJ databases">
        <title>Genome Sequencing of Rickettsiales.</title>
        <authorList>
            <person name="Daugherty S.C."/>
            <person name="Su Q."/>
            <person name="Abolude K."/>
            <person name="Beier-Sexton M."/>
            <person name="Carlyon J.A."/>
            <person name="Carter R."/>
            <person name="Day N.P."/>
            <person name="Dumler S.J."/>
            <person name="Dyachenko V."/>
            <person name="Godinez A."/>
            <person name="Kurtti T.J."/>
            <person name="Lichay M."/>
            <person name="Mullins K.E."/>
            <person name="Ott S."/>
            <person name="Pappas-Brown V."/>
            <person name="Paris D.H."/>
            <person name="Patel P."/>
            <person name="Richards A.L."/>
            <person name="Sadzewicz L."/>
            <person name="Sears K."/>
            <person name="Seidman D."/>
            <person name="Sengamalay N."/>
            <person name="Stenos J."/>
            <person name="Tallon L.J."/>
            <person name="Vincent G."/>
            <person name="Fraser C.M."/>
            <person name="Munderloh U."/>
            <person name="Dunning-Hotopp J.C."/>
        </authorList>
    </citation>
    <scope>NUCLEOTIDE SEQUENCE [LARGE SCALE GENOMIC DNA]</scope>
    <source>
        <strain evidence="4 5">RML Mogi</strain>
    </source>
</reference>
<dbReference type="PROSITE" id="PS51737">
    <property type="entry name" value="RECOMBINASE_DNA_BIND"/>
    <property type="match status" value="1"/>
</dbReference>
<dbReference type="InterPro" id="IPR011109">
    <property type="entry name" value="DNA_bind_recombinase_dom"/>
</dbReference>
<dbReference type="InterPro" id="IPR036162">
    <property type="entry name" value="Resolvase-like_N_sf"/>
</dbReference>
<comment type="caution">
    <text evidence="4">The sequence shown here is derived from an EMBL/GenBank/DDBJ whole genome shotgun (WGS) entry which is preliminary data.</text>
</comment>
<keyword evidence="1" id="KW-0175">Coiled coil</keyword>
<evidence type="ECO:0000259" key="3">
    <source>
        <dbReference type="PROSITE" id="PS51737"/>
    </source>
</evidence>
<dbReference type="GO" id="GO:0003677">
    <property type="term" value="F:DNA binding"/>
    <property type="evidence" value="ECO:0007669"/>
    <property type="project" value="InterPro"/>
</dbReference>
<evidence type="ECO:0000256" key="1">
    <source>
        <dbReference type="SAM" id="Coils"/>
    </source>
</evidence>
<dbReference type="RefSeq" id="WP_045799724.1">
    <property type="nucleotide sequence ID" value="NZ_LAOJ01000001.1"/>
</dbReference>
<dbReference type="InterPro" id="IPR050639">
    <property type="entry name" value="SSR_resolvase"/>
</dbReference>
<dbReference type="AlphaFoldDB" id="A0A0F3QHY2"/>
<feature type="coiled-coil region" evidence="1">
    <location>
        <begin position="413"/>
        <end position="440"/>
    </location>
</feature>
<dbReference type="Gene3D" id="3.40.50.1390">
    <property type="entry name" value="Resolvase, N-terminal catalytic domain"/>
    <property type="match status" value="1"/>
</dbReference>
<dbReference type="PROSITE" id="PS51736">
    <property type="entry name" value="RECOMBINASES_3"/>
    <property type="match status" value="1"/>
</dbReference>
<feature type="domain" description="Resolvase/invertase-type recombinase catalytic" evidence="2">
    <location>
        <begin position="9"/>
        <end position="158"/>
    </location>
</feature>
<evidence type="ECO:0000313" key="4">
    <source>
        <dbReference type="EMBL" id="KJV92143.1"/>
    </source>
</evidence>
<gene>
    <name evidence="4" type="ORF">RBEMOGI_0765</name>
</gene>
<name>A0A0F3QHY2_RICBE</name>
<evidence type="ECO:0000313" key="5">
    <source>
        <dbReference type="Proteomes" id="UP000033689"/>
    </source>
</evidence>
<dbReference type="PANTHER" id="PTHR30461">
    <property type="entry name" value="DNA-INVERTASE FROM LAMBDOID PROPHAGE"/>
    <property type="match status" value="1"/>
</dbReference>
<dbReference type="PANTHER" id="PTHR30461:SF23">
    <property type="entry name" value="DNA RECOMBINASE-RELATED"/>
    <property type="match status" value="1"/>
</dbReference>
<sequence>MEERKKAKFAIILVRVSSKEQEDGYSLDAQKKRLEDYCIRLGLEVIKIFELVESSTVGERKKFMTAIKFAKQQKEIVAIVVDKVDRLQRSYNETPFLIELIKSEKIELHFNTENCIIHKYSTAHELMMWDMFVMFAKSYVNSLKDNINRAIAQKLRCGEWVTNAPIGYLHNTDKTKKGADRIYIDPERSPFIKKIFELYATGLHSLPEIWEMTKEWGLTNSKGNKSYLCREQIFQITKNTFYYGVMKVKKTGKEYPHIYPPIISKSLFDACQNVRLNWGRKSKGKYSEKEFIFRGLIRCSNTDKMVTPYTVKKTNKKGETREWTYLRAWELENPKKAIHIPEEKVLIKVEKVFKSMVLSPELRQEVISYIKTSADAEKDYHKRRLTELYAENTKIKTRMDRLMDYFLDGELSKEDHEAKRAELIQKREKTIKEIEAHNKADDSFAKMLISLVELASDAYGAFKSSTIAEKRRLVNLVFANLFLNGEKLDFKLRSPFDTFINIPKSSEWWVIVDSNHRPLRCQCNGSFYLTFCLFLINQFIPHNSLYVKGFFLLPILCFNFSRVAIICQSLKNIRNFKIGYGYNEHIASQIL</sequence>
<protein>
    <submittedName>
        <fullName evidence="4">Recombinase family protein</fullName>
    </submittedName>
</protein>
<dbReference type="Gene3D" id="3.90.1750.20">
    <property type="entry name" value="Putative Large Serine Recombinase, Chain B, Domain 2"/>
    <property type="match status" value="1"/>
</dbReference>
<dbReference type="InterPro" id="IPR006119">
    <property type="entry name" value="Resolv_N"/>
</dbReference>
<dbReference type="SMART" id="SM00857">
    <property type="entry name" value="Resolvase"/>
    <property type="match status" value="1"/>
</dbReference>
<dbReference type="Pfam" id="PF07508">
    <property type="entry name" value="Recombinase"/>
    <property type="match status" value="1"/>
</dbReference>
<dbReference type="GO" id="GO:0000150">
    <property type="term" value="F:DNA strand exchange activity"/>
    <property type="evidence" value="ECO:0007669"/>
    <property type="project" value="InterPro"/>
</dbReference>
<dbReference type="CDD" id="cd00338">
    <property type="entry name" value="Ser_Recombinase"/>
    <property type="match status" value="1"/>
</dbReference>
<dbReference type="Pfam" id="PF00239">
    <property type="entry name" value="Resolvase"/>
    <property type="match status" value="1"/>
</dbReference>
<dbReference type="Proteomes" id="UP000033689">
    <property type="component" value="Unassembled WGS sequence"/>
</dbReference>
<dbReference type="PATRIC" id="fig|1359194.3.peg.773"/>
<evidence type="ECO:0000259" key="2">
    <source>
        <dbReference type="PROSITE" id="PS51736"/>
    </source>
</evidence>
<organism evidence="4 5">
    <name type="scientific">Rickettsia bellii str. RML Mogi</name>
    <dbReference type="NCBI Taxonomy" id="1359194"/>
    <lineage>
        <taxon>Bacteria</taxon>
        <taxon>Pseudomonadati</taxon>
        <taxon>Pseudomonadota</taxon>
        <taxon>Alphaproteobacteria</taxon>
        <taxon>Rickettsiales</taxon>
        <taxon>Rickettsiaceae</taxon>
        <taxon>Rickettsieae</taxon>
        <taxon>Rickettsia</taxon>
        <taxon>belli group</taxon>
    </lineage>
</organism>
<accession>A0A0F3QHY2</accession>